<comment type="similarity">
    <text evidence="1">Belongs to the transglycosylase Slt family.</text>
</comment>
<protein>
    <submittedName>
        <fullName evidence="4">Lytic transglycosylase domain-containing protein</fullName>
    </submittedName>
</protein>
<dbReference type="Proteomes" id="UP000777265">
    <property type="component" value="Unassembled WGS sequence"/>
</dbReference>
<sequence length="203" mass="22847">MKIFTTSRVVLCALILVISSICTTFTVKAAFGTDDNEKEAITEKVVRYLKDKRVRTSEDKLKSIANMVYEEAREYEIDYRLVLAVMKVESNFRHDAVSKRGARGLLQIKPSLAKHISKEAGVSIKGAACLHEPDKNIRLGVSHLSWLMDKFENVKSALHAYNAGPARVRRVASEEDAPNTRFTKKVLSEYYQMKAALPDPEAE</sequence>
<dbReference type="EMBL" id="JAAYEE010000115">
    <property type="protein sequence ID" value="NLW35217.1"/>
    <property type="molecule type" value="Genomic_DNA"/>
</dbReference>
<comment type="caution">
    <text evidence="4">The sequence shown here is derived from an EMBL/GenBank/DDBJ whole genome shotgun (WGS) entry which is preliminary data.</text>
</comment>
<dbReference type="PANTHER" id="PTHR37423">
    <property type="entry name" value="SOLUBLE LYTIC MUREIN TRANSGLYCOSYLASE-RELATED"/>
    <property type="match status" value="1"/>
</dbReference>
<evidence type="ECO:0000313" key="4">
    <source>
        <dbReference type="EMBL" id="NLW35217.1"/>
    </source>
</evidence>
<organism evidence="4 5">
    <name type="scientific">Syntrophorhabdus aromaticivorans</name>
    <dbReference type="NCBI Taxonomy" id="328301"/>
    <lineage>
        <taxon>Bacteria</taxon>
        <taxon>Pseudomonadati</taxon>
        <taxon>Thermodesulfobacteriota</taxon>
        <taxon>Syntrophorhabdia</taxon>
        <taxon>Syntrophorhabdales</taxon>
        <taxon>Syntrophorhabdaceae</taxon>
        <taxon>Syntrophorhabdus</taxon>
    </lineage>
</organism>
<keyword evidence="2" id="KW-0732">Signal</keyword>
<feature type="domain" description="Transglycosylase SLT" evidence="3">
    <location>
        <begin position="69"/>
        <end position="179"/>
    </location>
</feature>
<accession>A0A971M3B6</accession>
<reference evidence="4" key="2">
    <citation type="submission" date="2020-01" db="EMBL/GenBank/DDBJ databases">
        <authorList>
            <person name="Campanaro S."/>
        </authorList>
    </citation>
    <scope>NUCLEOTIDE SEQUENCE</scope>
    <source>
        <strain evidence="4">AS06rmzACSIP_7</strain>
    </source>
</reference>
<dbReference type="PANTHER" id="PTHR37423:SF2">
    <property type="entry name" value="MEMBRANE-BOUND LYTIC MUREIN TRANSGLYCOSYLASE C"/>
    <property type="match status" value="1"/>
</dbReference>
<evidence type="ECO:0000313" key="5">
    <source>
        <dbReference type="Proteomes" id="UP000777265"/>
    </source>
</evidence>
<dbReference type="InterPro" id="IPR023346">
    <property type="entry name" value="Lysozyme-like_dom_sf"/>
</dbReference>
<dbReference type="InterPro" id="IPR008258">
    <property type="entry name" value="Transglycosylase_SLT_dom_1"/>
</dbReference>
<dbReference type="SUPFAM" id="SSF53955">
    <property type="entry name" value="Lysozyme-like"/>
    <property type="match status" value="1"/>
</dbReference>
<gene>
    <name evidence="4" type="ORF">GXY80_07025</name>
</gene>
<reference evidence="4" key="1">
    <citation type="journal article" date="2020" name="Biotechnol. Biofuels">
        <title>New insights from the biogas microbiome by comprehensive genome-resolved metagenomics of nearly 1600 species originating from multiple anaerobic digesters.</title>
        <authorList>
            <person name="Campanaro S."/>
            <person name="Treu L."/>
            <person name="Rodriguez-R L.M."/>
            <person name="Kovalovszki A."/>
            <person name="Ziels R.M."/>
            <person name="Maus I."/>
            <person name="Zhu X."/>
            <person name="Kougias P.G."/>
            <person name="Basile A."/>
            <person name="Luo G."/>
            <person name="Schluter A."/>
            <person name="Konstantinidis K.T."/>
            <person name="Angelidaki I."/>
        </authorList>
    </citation>
    <scope>NUCLEOTIDE SEQUENCE</scope>
    <source>
        <strain evidence="4">AS06rmzACSIP_7</strain>
    </source>
</reference>
<evidence type="ECO:0000256" key="2">
    <source>
        <dbReference type="SAM" id="SignalP"/>
    </source>
</evidence>
<name>A0A971M3B6_9BACT</name>
<evidence type="ECO:0000256" key="1">
    <source>
        <dbReference type="ARBA" id="ARBA00007734"/>
    </source>
</evidence>
<dbReference type="AlphaFoldDB" id="A0A971M3B6"/>
<feature type="signal peptide" evidence="2">
    <location>
        <begin position="1"/>
        <end position="29"/>
    </location>
</feature>
<proteinExistence type="inferred from homology"/>
<dbReference type="Gene3D" id="1.10.530.10">
    <property type="match status" value="1"/>
</dbReference>
<evidence type="ECO:0000259" key="3">
    <source>
        <dbReference type="Pfam" id="PF01464"/>
    </source>
</evidence>
<dbReference type="CDD" id="cd16896">
    <property type="entry name" value="LT_Slt70-like"/>
    <property type="match status" value="1"/>
</dbReference>
<dbReference type="Pfam" id="PF01464">
    <property type="entry name" value="SLT"/>
    <property type="match status" value="1"/>
</dbReference>
<feature type="chain" id="PRO_5037524122" evidence="2">
    <location>
        <begin position="30"/>
        <end position="203"/>
    </location>
</feature>